<dbReference type="InterPro" id="IPR001789">
    <property type="entry name" value="Sig_transdc_resp-reg_receiver"/>
</dbReference>
<keyword evidence="5" id="KW-1185">Reference proteome</keyword>
<dbReference type="SMART" id="SM00448">
    <property type="entry name" value="REC"/>
    <property type="match status" value="1"/>
</dbReference>
<feature type="modified residue" description="4-aspartylphosphate" evidence="2">
    <location>
        <position position="67"/>
    </location>
</feature>
<evidence type="ECO:0000313" key="4">
    <source>
        <dbReference type="EMBL" id="MBD2596444.1"/>
    </source>
</evidence>
<comment type="caution">
    <text evidence="4">The sequence shown here is derived from an EMBL/GenBank/DDBJ whole genome shotgun (WGS) entry which is preliminary data.</text>
</comment>
<dbReference type="InterPro" id="IPR050595">
    <property type="entry name" value="Bact_response_regulator"/>
</dbReference>
<dbReference type="EMBL" id="JACJTB010000027">
    <property type="protein sequence ID" value="MBD2596444.1"/>
    <property type="molecule type" value="Genomic_DNA"/>
</dbReference>
<dbReference type="RefSeq" id="WP_190969180.1">
    <property type="nucleotide sequence ID" value="NZ_JACJTB010000027.1"/>
</dbReference>
<dbReference type="InterPro" id="IPR011006">
    <property type="entry name" value="CheY-like_superfamily"/>
</dbReference>
<feature type="domain" description="Response regulatory" evidence="3">
    <location>
        <begin position="18"/>
        <end position="136"/>
    </location>
</feature>
<dbReference type="PANTHER" id="PTHR44591:SF3">
    <property type="entry name" value="RESPONSE REGULATORY DOMAIN-CONTAINING PROTEIN"/>
    <property type="match status" value="1"/>
</dbReference>
<gene>
    <name evidence="4" type="ORF">H6G74_19215</name>
</gene>
<organism evidence="4 5">
    <name type="scientific">Nostoc spongiaeforme FACHB-130</name>
    <dbReference type="NCBI Taxonomy" id="1357510"/>
    <lineage>
        <taxon>Bacteria</taxon>
        <taxon>Bacillati</taxon>
        <taxon>Cyanobacteriota</taxon>
        <taxon>Cyanophyceae</taxon>
        <taxon>Nostocales</taxon>
        <taxon>Nostocaceae</taxon>
        <taxon>Nostoc</taxon>
    </lineage>
</organism>
<protein>
    <submittedName>
        <fullName evidence="4">Response regulator</fullName>
    </submittedName>
</protein>
<dbReference type="Proteomes" id="UP000603457">
    <property type="component" value="Unassembled WGS sequence"/>
</dbReference>
<evidence type="ECO:0000256" key="2">
    <source>
        <dbReference type="PROSITE-ProRule" id="PRU00169"/>
    </source>
</evidence>
<evidence type="ECO:0000256" key="1">
    <source>
        <dbReference type="ARBA" id="ARBA00022553"/>
    </source>
</evidence>
<proteinExistence type="predicted"/>
<name>A0ABR8FZW5_9NOSO</name>
<evidence type="ECO:0000313" key="5">
    <source>
        <dbReference type="Proteomes" id="UP000603457"/>
    </source>
</evidence>
<reference evidence="4 5" key="1">
    <citation type="journal article" date="2020" name="ISME J.">
        <title>Comparative genomics reveals insights into cyanobacterial evolution and habitat adaptation.</title>
        <authorList>
            <person name="Chen M.Y."/>
            <person name="Teng W.K."/>
            <person name="Zhao L."/>
            <person name="Hu C.X."/>
            <person name="Zhou Y.K."/>
            <person name="Han B.P."/>
            <person name="Song L.R."/>
            <person name="Shu W.S."/>
        </authorList>
    </citation>
    <scope>NUCLEOTIDE SEQUENCE [LARGE SCALE GENOMIC DNA]</scope>
    <source>
        <strain evidence="4 5">FACHB-130</strain>
    </source>
</reference>
<dbReference type="Gene3D" id="3.40.50.2300">
    <property type="match status" value="1"/>
</dbReference>
<keyword evidence="1 2" id="KW-0597">Phosphoprotein</keyword>
<dbReference type="PANTHER" id="PTHR44591">
    <property type="entry name" value="STRESS RESPONSE REGULATOR PROTEIN 1"/>
    <property type="match status" value="1"/>
</dbReference>
<sequence>MYPSNRFLNNLSFLQGLEVLIVDDNVDFCDLMTILLQLYGVKVQQAFSALQALEIFEQWQPYIVMSDIGLPKEDGYALIQQVKSKAEERGQVVLAIAVTGYADEKMRQRGLSAGFDLWFTKPMDIDEFLAVLACLAICQQSSYAIAQQILGHVSGHGDLSLEMLLEPSVSS</sequence>
<dbReference type="Pfam" id="PF00072">
    <property type="entry name" value="Response_reg"/>
    <property type="match status" value="1"/>
</dbReference>
<evidence type="ECO:0000259" key="3">
    <source>
        <dbReference type="PROSITE" id="PS50110"/>
    </source>
</evidence>
<dbReference type="PROSITE" id="PS50110">
    <property type="entry name" value="RESPONSE_REGULATORY"/>
    <property type="match status" value="1"/>
</dbReference>
<accession>A0ABR8FZW5</accession>
<dbReference type="SUPFAM" id="SSF52172">
    <property type="entry name" value="CheY-like"/>
    <property type="match status" value="1"/>
</dbReference>